<proteinExistence type="predicted"/>
<dbReference type="Gene3D" id="3.20.20.450">
    <property type="entry name" value="EAL domain"/>
    <property type="match status" value="1"/>
</dbReference>
<accession>A0A831WCK1</accession>
<reference evidence="2" key="1">
    <citation type="journal article" date="2020" name="mSystems">
        <title>Genome- and Community-Level Interaction Insights into Carbon Utilization and Element Cycling Functions of Hydrothermarchaeota in Hydrothermal Sediment.</title>
        <authorList>
            <person name="Zhou Z."/>
            <person name="Liu Y."/>
            <person name="Xu W."/>
            <person name="Pan J."/>
            <person name="Luo Z.H."/>
            <person name="Li M."/>
        </authorList>
    </citation>
    <scope>NUCLEOTIDE SEQUENCE [LARGE SCALE GENOMIC DNA]</scope>
    <source>
        <strain evidence="2">HyVt-458</strain>
    </source>
</reference>
<dbReference type="InterPro" id="IPR035919">
    <property type="entry name" value="EAL_sf"/>
</dbReference>
<name>A0A831WCK1_9GAMM</name>
<dbReference type="PROSITE" id="PS50883">
    <property type="entry name" value="EAL"/>
    <property type="match status" value="1"/>
</dbReference>
<dbReference type="AlphaFoldDB" id="A0A831WCK1"/>
<dbReference type="Pfam" id="PF00563">
    <property type="entry name" value="EAL"/>
    <property type="match status" value="1"/>
</dbReference>
<protein>
    <submittedName>
        <fullName evidence="2">EAL domain-containing protein</fullName>
    </submittedName>
</protein>
<feature type="domain" description="EAL" evidence="1">
    <location>
        <begin position="9"/>
        <end position="255"/>
    </location>
</feature>
<dbReference type="Proteomes" id="UP000886339">
    <property type="component" value="Unassembled WGS sequence"/>
</dbReference>
<sequence length="255" mass="28858">MTQNIQEQNIKLMRLMKQAIDDNLLVPGFHPLLQTHFPSRKTYLLSCNLKTATGQIIPYKSLRKLATMADMGAALDRWMVKTGLQTLKRMHLEQPEANIIIPQSASSLHNREYPRWLDRQSSREDVSIRGLIISFRLSQIAKNLKLSSECISGLHQLEINTMIDSFTTHPAALKILKAMGSRYMSAAPALLKENDDTIKRIINTCHRHSILILLPGINRAEDVNLCWSFGADLLEGNYIHPPAEDTDFSFSPVIV</sequence>
<dbReference type="EMBL" id="DRLF01000435">
    <property type="protein sequence ID" value="HEC07700.1"/>
    <property type="molecule type" value="Genomic_DNA"/>
</dbReference>
<evidence type="ECO:0000313" key="2">
    <source>
        <dbReference type="EMBL" id="HEC07700.1"/>
    </source>
</evidence>
<organism evidence="2">
    <name type="scientific">Thiolapillus brandeum</name>
    <dbReference type="NCBI Taxonomy" id="1076588"/>
    <lineage>
        <taxon>Bacteria</taxon>
        <taxon>Pseudomonadati</taxon>
        <taxon>Pseudomonadota</taxon>
        <taxon>Gammaproteobacteria</taxon>
        <taxon>Chromatiales</taxon>
        <taxon>Sedimenticolaceae</taxon>
        <taxon>Thiolapillus</taxon>
    </lineage>
</organism>
<evidence type="ECO:0000259" key="1">
    <source>
        <dbReference type="PROSITE" id="PS50883"/>
    </source>
</evidence>
<gene>
    <name evidence="2" type="ORF">ENJ12_12655</name>
</gene>
<dbReference type="InterPro" id="IPR001633">
    <property type="entry name" value="EAL_dom"/>
</dbReference>
<dbReference type="SUPFAM" id="SSF141868">
    <property type="entry name" value="EAL domain-like"/>
    <property type="match status" value="1"/>
</dbReference>
<comment type="caution">
    <text evidence="2">The sequence shown here is derived from an EMBL/GenBank/DDBJ whole genome shotgun (WGS) entry which is preliminary data.</text>
</comment>
<dbReference type="SMART" id="SM00052">
    <property type="entry name" value="EAL"/>
    <property type="match status" value="1"/>
</dbReference>